<dbReference type="CDD" id="cd00830">
    <property type="entry name" value="KAS_III"/>
    <property type="match status" value="1"/>
</dbReference>
<dbReference type="Proteomes" id="UP001501367">
    <property type="component" value="Unassembled WGS sequence"/>
</dbReference>
<evidence type="ECO:0000259" key="3">
    <source>
        <dbReference type="Pfam" id="PF08541"/>
    </source>
</evidence>
<dbReference type="EMBL" id="BAABDT010000003">
    <property type="protein sequence ID" value="GAA3736199.1"/>
    <property type="molecule type" value="Genomic_DNA"/>
</dbReference>
<dbReference type="Gene3D" id="3.40.47.10">
    <property type="match status" value="1"/>
</dbReference>
<dbReference type="RefSeq" id="WP_278020414.1">
    <property type="nucleotide sequence ID" value="NZ_BAABDT010000003.1"/>
</dbReference>
<protein>
    <submittedName>
        <fullName evidence="5">Ketoacyl-ACP synthase III</fullName>
    </submittedName>
</protein>
<comment type="caution">
    <text evidence="5">The sequence shown here is derived from an EMBL/GenBank/DDBJ whole genome shotgun (WGS) entry which is preliminary data.</text>
</comment>
<dbReference type="PANTHER" id="PTHR34069:SF2">
    <property type="entry name" value="BETA-KETOACYL-[ACYL-CARRIER-PROTEIN] SYNTHASE III"/>
    <property type="match status" value="1"/>
</dbReference>
<accession>A0ABP7FHM8</accession>
<proteinExistence type="predicted"/>
<evidence type="ECO:0000313" key="5">
    <source>
        <dbReference type="EMBL" id="GAA3736199.1"/>
    </source>
</evidence>
<reference evidence="6" key="1">
    <citation type="journal article" date="2019" name="Int. J. Syst. Evol. Microbiol.">
        <title>The Global Catalogue of Microorganisms (GCM) 10K type strain sequencing project: providing services to taxonomists for standard genome sequencing and annotation.</title>
        <authorList>
            <consortium name="The Broad Institute Genomics Platform"/>
            <consortium name="The Broad Institute Genome Sequencing Center for Infectious Disease"/>
            <person name="Wu L."/>
            <person name="Ma J."/>
        </authorList>
    </citation>
    <scope>NUCLEOTIDE SEQUENCE [LARGE SCALE GENOMIC DNA]</scope>
    <source>
        <strain evidence="6">JCM 17336</strain>
    </source>
</reference>
<keyword evidence="1" id="KW-0808">Transferase</keyword>
<evidence type="ECO:0000256" key="1">
    <source>
        <dbReference type="ARBA" id="ARBA00022679"/>
    </source>
</evidence>
<dbReference type="InterPro" id="IPR013751">
    <property type="entry name" value="ACP_syn_III_N"/>
</dbReference>
<dbReference type="InterPro" id="IPR016039">
    <property type="entry name" value="Thiolase-like"/>
</dbReference>
<dbReference type="Pfam" id="PF08545">
    <property type="entry name" value="ACP_syn_III"/>
    <property type="match status" value="1"/>
</dbReference>
<keyword evidence="6" id="KW-1185">Reference proteome</keyword>
<dbReference type="PANTHER" id="PTHR34069">
    <property type="entry name" value="3-OXOACYL-[ACYL-CARRIER-PROTEIN] SYNTHASE 3"/>
    <property type="match status" value="1"/>
</dbReference>
<evidence type="ECO:0000313" key="6">
    <source>
        <dbReference type="Proteomes" id="UP001501367"/>
    </source>
</evidence>
<name>A0ABP7FHM8_9FLAO</name>
<feature type="domain" description="Beta-ketoacyl-[acyl-carrier-protein] synthase III C-terminal" evidence="3">
    <location>
        <begin position="250"/>
        <end position="339"/>
    </location>
</feature>
<dbReference type="InterPro" id="IPR013747">
    <property type="entry name" value="ACP_syn_III_C"/>
</dbReference>
<evidence type="ECO:0000259" key="4">
    <source>
        <dbReference type="Pfam" id="PF08545"/>
    </source>
</evidence>
<evidence type="ECO:0000256" key="2">
    <source>
        <dbReference type="ARBA" id="ARBA00023315"/>
    </source>
</evidence>
<keyword evidence="2" id="KW-0012">Acyltransferase</keyword>
<feature type="domain" description="Beta-ketoacyl-[acyl-carrier-protein] synthase III N-terminal" evidence="4">
    <location>
        <begin position="108"/>
        <end position="190"/>
    </location>
</feature>
<dbReference type="SUPFAM" id="SSF53901">
    <property type="entry name" value="Thiolase-like"/>
    <property type="match status" value="1"/>
</dbReference>
<organism evidence="5 6">
    <name type="scientific">Flavobacterium ginsengisoli</name>
    <dbReference type="NCBI Taxonomy" id="871694"/>
    <lineage>
        <taxon>Bacteria</taxon>
        <taxon>Pseudomonadati</taxon>
        <taxon>Bacteroidota</taxon>
        <taxon>Flavobacteriia</taxon>
        <taxon>Flavobacteriales</taxon>
        <taxon>Flavobacteriaceae</taxon>
        <taxon>Flavobacterium</taxon>
    </lineage>
</organism>
<dbReference type="NCBIfam" id="NF006829">
    <property type="entry name" value="PRK09352.1"/>
    <property type="match status" value="1"/>
</dbReference>
<gene>
    <name evidence="5" type="ORF">GCM10022422_19080</name>
</gene>
<sequence>MEAFLNGISYYLPEKVLDNSELSSMFPEWSVEKISQKTGIISRHIADEDESSSDMAIKALENFINDYNFDKSLIDYIILCTQTPDYLLPTTACIIQDKAGLSKRCGAIDVNLGCSGYIYGLGLAKGLVSTGQAKNVILITSEMYSKIIHPKDKSNRTIFGDGATATLITSEPNYKHFSAKIKNFKYGTDGSGFDHLIVKNSGVKIDRENQKDFYDEEDNFVSNDDYLYMNGKEIFNFTAFEIPKLVANTLEVNALSLAEIDMVIFHQANAFMLDFIRKRCGIDSDKFYVSMSDIGNTVSSTIPIALSRVIKENRFKTNQEALLCGFGVGLSMAGVVIEIC</sequence>
<dbReference type="Pfam" id="PF08541">
    <property type="entry name" value="ACP_syn_III_C"/>
    <property type="match status" value="1"/>
</dbReference>